<feature type="domain" description="Peptidase M20 dimerisation" evidence="4">
    <location>
        <begin position="213"/>
        <end position="355"/>
    </location>
</feature>
<evidence type="ECO:0000259" key="4">
    <source>
        <dbReference type="Pfam" id="PF07687"/>
    </source>
</evidence>
<keyword evidence="2" id="KW-0479">Metal-binding</keyword>
<gene>
    <name evidence="5" type="ORF">GCM10023353_16620</name>
</gene>
<dbReference type="Proteomes" id="UP001500839">
    <property type="component" value="Unassembled WGS sequence"/>
</dbReference>
<dbReference type="PANTHER" id="PTHR43270:SF12">
    <property type="entry name" value="SUCCINYL-DIAMINOPIMELATE DESUCCINYLASE"/>
    <property type="match status" value="1"/>
</dbReference>
<name>A0ABP9CL22_9ACTN</name>
<dbReference type="Pfam" id="PF01546">
    <property type="entry name" value="Peptidase_M20"/>
    <property type="match status" value="1"/>
</dbReference>
<dbReference type="NCBIfam" id="NF005914">
    <property type="entry name" value="PRK07907.1"/>
    <property type="match status" value="1"/>
</dbReference>
<evidence type="ECO:0000256" key="2">
    <source>
        <dbReference type="ARBA" id="ARBA00022723"/>
    </source>
</evidence>
<organism evidence="5 6">
    <name type="scientific">Tomitella cavernea</name>
    <dbReference type="NCBI Taxonomy" id="1387982"/>
    <lineage>
        <taxon>Bacteria</taxon>
        <taxon>Bacillati</taxon>
        <taxon>Actinomycetota</taxon>
        <taxon>Actinomycetes</taxon>
        <taxon>Mycobacteriales</taxon>
        <taxon>Tomitella</taxon>
    </lineage>
</organism>
<dbReference type="InterPro" id="IPR002933">
    <property type="entry name" value="Peptidase_M20"/>
</dbReference>
<dbReference type="EMBL" id="BAABKQ010000001">
    <property type="protein sequence ID" value="GAA4812489.1"/>
    <property type="molecule type" value="Genomic_DNA"/>
</dbReference>
<dbReference type="PANTHER" id="PTHR43270">
    <property type="entry name" value="BETA-ALA-HIS DIPEPTIDASE"/>
    <property type="match status" value="1"/>
</dbReference>
<dbReference type="Gene3D" id="3.30.70.360">
    <property type="match status" value="1"/>
</dbReference>
<dbReference type="SUPFAM" id="SSF53187">
    <property type="entry name" value="Zn-dependent exopeptidases"/>
    <property type="match status" value="1"/>
</dbReference>
<reference evidence="6" key="1">
    <citation type="journal article" date="2019" name="Int. J. Syst. Evol. Microbiol.">
        <title>The Global Catalogue of Microorganisms (GCM) 10K type strain sequencing project: providing services to taxonomists for standard genome sequencing and annotation.</title>
        <authorList>
            <consortium name="The Broad Institute Genomics Platform"/>
            <consortium name="The Broad Institute Genome Sequencing Center for Infectious Disease"/>
            <person name="Wu L."/>
            <person name="Ma J."/>
        </authorList>
    </citation>
    <scope>NUCLEOTIDE SEQUENCE [LARGE SCALE GENOMIC DNA]</scope>
    <source>
        <strain evidence="6">JCM 18542</strain>
    </source>
</reference>
<keyword evidence="6" id="KW-1185">Reference proteome</keyword>
<dbReference type="InterPro" id="IPR011650">
    <property type="entry name" value="Peptidase_M20_dimer"/>
</dbReference>
<dbReference type="Gene3D" id="3.40.630.10">
    <property type="entry name" value="Zn peptidases"/>
    <property type="match status" value="1"/>
</dbReference>
<accession>A0ABP9CL22</accession>
<dbReference type="RefSeq" id="WP_200171952.1">
    <property type="nucleotide sequence ID" value="NZ_BAABKQ010000001.1"/>
</dbReference>
<proteinExistence type="predicted"/>
<dbReference type="Pfam" id="PF07687">
    <property type="entry name" value="M20_dimer"/>
    <property type="match status" value="1"/>
</dbReference>
<evidence type="ECO:0000256" key="1">
    <source>
        <dbReference type="ARBA" id="ARBA00022670"/>
    </source>
</evidence>
<evidence type="ECO:0000313" key="6">
    <source>
        <dbReference type="Proteomes" id="UP001500839"/>
    </source>
</evidence>
<protein>
    <submittedName>
        <fullName evidence="5">Dipeptidase</fullName>
    </submittedName>
</protein>
<comment type="caution">
    <text evidence="5">The sequence shown here is derived from an EMBL/GenBank/DDBJ whole genome shotgun (WGS) entry which is preliminary data.</text>
</comment>
<evidence type="ECO:0000313" key="5">
    <source>
        <dbReference type="EMBL" id="GAA4812489.1"/>
    </source>
</evidence>
<dbReference type="InterPro" id="IPR051458">
    <property type="entry name" value="Cyt/Met_Dipeptidase"/>
</dbReference>
<keyword evidence="3" id="KW-0378">Hydrolase</keyword>
<sequence length="458" mass="47356">MEDAETESRGAEALRAQVRGLMPQARADLAELVAIPTLADARQVDPQECLRGARWARDAFTAAGIPQVELVETADGSVAVVGHRPPAQGMPTVLLYSHYDIQPTGDHAAWGSDPFTLTEREGRWYGRGAADCKGNLVMHLTALRALGDGGLGGVGVRVVAEGSEEMGTGGLEQLVVEHPELFAADLIIIADSGNAAAGRPTLTTSLRGNANVDVHVETLAGEVHSGMFGGPAPDALAALITMLASLRDANGDTTVNGLDACGVWRGAAYPEDRFRADAGVLDGVDVIGSGAIADSVWARPTATVLGIDCPPVVGSAAAVQPHAAARINLRVPPGTDAIAAQDALVAHLHAHAPWGVRVRVEREVVGRPFLARTDGPGYAALADALRKAFGAEVEYSGQGGAIPLCTALAEQHPEAEIALIGVEEPLCNIHAPDESVDPGEIERCALAEALLIAGLGGR</sequence>
<evidence type="ECO:0000256" key="3">
    <source>
        <dbReference type="ARBA" id="ARBA00022801"/>
    </source>
</evidence>
<keyword evidence="1" id="KW-0645">Protease</keyword>